<dbReference type="InterPro" id="IPR001507">
    <property type="entry name" value="ZP_dom"/>
</dbReference>
<feature type="domain" description="P-type" evidence="10">
    <location>
        <begin position="62"/>
        <end position="100"/>
    </location>
</feature>
<dbReference type="AlphaFoldDB" id="Q9DFP9"/>
<evidence type="ECO:0000256" key="2">
    <source>
        <dbReference type="ARBA" id="ARBA00023180"/>
    </source>
</evidence>
<keyword evidence="1 7" id="KW-1015">Disulfide bond</keyword>
<accession>Q9DFP9</accession>
<evidence type="ECO:0000259" key="10">
    <source>
        <dbReference type="PROSITE" id="PS51448"/>
    </source>
</evidence>
<keyword evidence="2" id="KW-0325">Glycoprotein</keyword>
<feature type="domain" description="ZP" evidence="9">
    <location>
        <begin position="105"/>
        <end position="179"/>
    </location>
</feature>
<dbReference type="SUPFAM" id="SSF57492">
    <property type="entry name" value="Trefoil"/>
    <property type="match status" value="1"/>
</dbReference>
<dbReference type="PANTHER" id="PTHR23343:SF31">
    <property type="entry name" value="ZONA PELLUCIDA SPERM-BINDING PROTEIN 4"/>
    <property type="match status" value="1"/>
</dbReference>
<feature type="disulfide bond" evidence="7">
    <location>
        <begin position="74"/>
        <end position="89"/>
    </location>
</feature>
<evidence type="ECO:0000256" key="7">
    <source>
        <dbReference type="PROSITE-ProRule" id="PRU00779"/>
    </source>
</evidence>
<evidence type="ECO:0000256" key="6">
    <source>
        <dbReference type="ARBA" id="ARBA00042573"/>
    </source>
</evidence>
<dbReference type="Pfam" id="PF23344">
    <property type="entry name" value="ZP-N"/>
    <property type="match status" value="1"/>
</dbReference>
<name>Q9DFP9_GILMI</name>
<evidence type="ECO:0000256" key="3">
    <source>
        <dbReference type="ARBA" id="ARBA00037545"/>
    </source>
</evidence>
<dbReference type="InterPro" id="IPR044913">
    <property type="entry name" value="P_trefoil_dom_sf"/>
</dbReference>
<reference evidence="11" key="1">
    <citation type="journal article" date="2001" name="Proc. Natl. Acad. Sci. U.S.A.">
        <title>Hypoxia-induced gene expression profiling in the euryoxic fish Gillichthys mirabilis.</title>
        <authorList>
            <person name="Gracey A.Y."/>
            <person name="Troll J.V."/>
            <person name="Somero G.N."/>
        </authorList>
    </citation>
    <scope>NUCLEOTIDE SEQUENCE</scope>
    <source>
        <tissue evidence="11">Liver</tissue>
    </source>
</reference>
<dbReference type="Gene3D" id="4.10.110.10">
    <property type="entry name" value="Spasmolytic Protein, domain 1"/>
    <property type="match status" value="1"/>
</dbReference>
<comment type="caution">
    <text evidence="7">Lacks conserved residue(s) required for the propagation of feature annotation.</text>
</comment>
<proteinExistence type="evidence at transcript level"/>
<feature type="compositionally biased region" description="Polar residues" evidence="8">
    <location>
        <begin position="14"/>
        <end position="34"/>
    </location>
</feature>
<feature type="compositionally biased region" description="Polar residues" evidence="8">
    <location>
        <begin position="49"/>
        <end position="58"/>
    </location>
</feature>
<dbReference type="EMBL" id="AF266183">
    <property type="protein sequence ID" value="AAG13303.1"/>
    <property type="molecule type" value="mRNA"/>
</dbReference>
<dbReference type="GO" id="GO:0032190">
    <property type="term" value="F:acrosin binding"/>
    <property type="evidence" value="ECO:0007669"/>
    <property type="project" value="TreeGrafter"/>
</dbReference>
<dbReference type="GO" id="GO:0035804">
    <property type="term" value="F:structural constituent of egg coat"/>
    <property type="evidence" value="ECO:0007669"/>
    <property type="project" value="TreeGrafter"/>
</dbReference>
<dbReference type="GO" id="GO:0007339">
    <property type="term" value="P:binding of sperm to zona pellucida"/>
    <property type="evidence" value="ECO:0007669"/>
    <property type="project" value="TreeGrafter"/>
</dbReference>
<evidence type="ECO:0000256" key="8">
    <source>
        <dbReference type="SAM" id="MobiDB-lite"/>
    </source>
</evidence>
<feature type="non-terminal residue" evidence="11">
    <location>
        <position position="179"/>
    </location>
</feature>
<feature type="disulfide bond" evidence="7">
    <location>
        <begin position="64"/>
        <end position="90"/>
    </location>
</feature>
<protein>
    <recommendedName>
        <fullName evidence="4">Zona pellucida sperm-binding protein 4</fullName>
    </recommendedName>
    <alternativeName>
        <fullName evidence="6">Zona pellucida glycoprotein 4</fullName>
    </alternativeName>
    <alternativeName>
        <fullName evidence="5">Zona pellucida protein B</fullName>
    </alternativeName>
</protein>
<dbReference type="InterPro" id="IPR051148">
    <property type="entry name" value="Zona_Pellucida_Domain_gp"/>
</dbReference>
<evidence type="ECO:0000256" key="4">
    <source>
        <dbReference type="ARBA" id="ARBA00040238"/>
    </source>
</evidence>
<organism evidence="11">
    <name type="scientific">Gillichthys mirabilis</name>
    <name type="common">Long-jawed mudsucker</name>
    <dbReference type="NCBI Taxonomy" id="8222"/>
    <lineage>
        <taxon>Eukaryota</taxon>
        <taxon>Metazoa</taxon>
        <taxon>Chordata</taxon>
        <taxon>Craniata</taxon>
        <taxon>Vertebrata</taxon>
        <taxon>Euteleostomi</taxon>
        <taxon>Actinopterygii</taxon>
        <taxon>Neopterygii</taxon>
        <taxon>Teleostei</taxon>
        <taxon>Neoteleostei</taxon>
        <taxon>Acanthomorphata</taxon>
        <taxon>Gobiaria</taxon>
        <taxon>Gobiiformes</taxon>
        <taxon>Gobioidei</taxon>
        <taxon>Gobiidae</taxon>
        <taxon>Gobionellinae</taxon>
        <taxon>Gillichthys</taxon>
    </lineage>
</organism>
<sequence>ETSVASDRPVASVPTRSTGSENCSSKASTSTGPPKTSAHLPTEHPAPQEPQNPQTSWNPDFTSCEVAAPYKIQCGLPSISEAECSAINCCFDGQMCYYGKAVTLQCTKDGQFIVVVAKNATLPNIDLNSISFMGTDPNCQAVGMNSAFAVYQFPVTNCGTTVMESETGTLTYKTECLFI</sequence>
<feature type="non-terminal residue" evidence="11">
    <location>
        <position position="1"/>
    </location>
</feature>
<dbReference type="CDD" id="cd00111">
    <property type="entry name" value="Trefoil"/>
    <property type="match status" value="1"/>
</dbReference>
<dbReference type="InterPro" id="IPR055356">
    <property type="entry name" value="ZP-N"/>
</dbReference>
<comment type="function">
    <text evidence="3">Component of the zona pellucida, an extracellular matrix surrounding oocytes which mediates sperm binding, induction of the acrosome reaction and prevents post-fertilization polyspermy. The zona pellucida is composed of 3 to 4 glycoproteins, ZP1, ZP2, ZP3, and ZP4. ZP4 may act as a sperm receptor.</text>
</comment>
<feature type="region of interest" description="Disordered" evidence="8">
    <location>
        <begin position="1"/>
        <end position="58"/>
    </location>
</feature>
<evidence type="ECO:0000313" key="11">
    <source>
        <dbReference type="EMBL" id="AAG13303.1"/>
    </source>
</evidence>
<dbReference type="InterPro" id="IPR000519">
    <property type="entry name" value="P_trefoil_dom"/>
</dbReference>
<dbReference type="GO" id="GO:0035805">
    <property type="term" value="C:egg coat"/>
    <property type="evidence" value="ECO:0007669"/>
    <property type="project" value="TreeGrafter"/>
</dbReference>
<evidence type="ECO:0000259" key="9">
    <source>
        <dbReference type="PROSITE" id="PS51034"/>
    </source>
</evidence>
<dbReference type="SMART" id="SM00018">
    <property type="entry name" value="PD"/>
    <property type="match status" value="1"/>
</dbReference>
<dbReference type="PROSITE" id="PS51448">
    <property type="entry name" value="P_TREFOIL_2"/>
    <property type="match status" value="1"/>
</dbReference>
<dbReference type="Gene3D" id="2.60.40.3210">
    <property type="entry name" value="Zona pellucida, ZP-N domain"/>
    <property type="match status" value="1"/>
</dbReference>
<dbReference type="PANTHER" id="PTHR23343">
    <property type="entry name" value="ZONA PELLUCIDA SPERM-BINDING PROTEIN"/>
    <property type="match status" value="1"/>
</dbReference>
<evidence type="ECO:0000256" key="5">
    <source>
        <dbReference type="ARBA" id="ARBA00042273"/>
    </source>
</evidence>
<dbReference type="Pfam" id="PF00088">
    <property type="entry name" value="Trefoil"/>
    <property type="match status" value="1"/>
</dbReference>
<dbReference type="GO" id="GO:0060468">
    <property type="term" value="P:prevention of polyspermy"/>
    <property type="evidence" value="ECO:0007669"/>
    <property type="project" value="TreeGrafter"/>
</dbReference>
<dbReference type="PROSITE" id="PS51034">
    <property type="entry name" value="ZP_2"/>
    <property type="match status" value="1"/>
</dbReference>
<evidence type="ECO:0000256" key="1">
    <source>
        <dbReference type="ARBA" id="ARBA00023157"/>
    </source>
</evidence>